<feature type="region of interest" description="Disordered" evidence="1">
    <location>
        <begin position="55"/>
        <end position="93"/>
    </location>
</feature>
<gene>
    <name evidence="2" type="ORF">GCM10022223_42960</name>
</gene>
<reference evidence="3" key="1">
    <citation type="journal article" date="2019" name="Int. J. Syst. Evol. Microbiol.">
        <title>The Global Catalogue of Microorganisms (GCM) 10K type strain sequencing project: providing services to taxonomists for standard genome sequencing and annotation.</title>
        <authorList>
            <consortium name="The Broad Institute Genomics Platform"/>
            <consortium name="The Broad Institute Genome Sequencing Center for Infectious Disease"/>
            <person name="Wu L."/>
            <person name="Ma J."/>
        </authorList>
    </citation>
    <scope>NUCLEOTIDE SEQUENCE [LARGE SCALE GENOMIC DNA]</scope>
    <source>
        <strain evidence="3">JCM 16902</strain>
    </source>
</reference>
<dbReference type="Proteomes" id="UP001501074">
    <property type="component" value="Unassembled WGS sequence"/>
</dbReference>
<evidence type="ECO:0000313" key="3">
    <source>
        <dbReference type="Proteomes" id="UP001501074"/>
    </source>
</evidence>
<protein>
    <submittedName>
        <fullName evidence="2">Uncharacterized protein</fullName>
    </submittedName>
</protein>
<keyword evidence="3" id="KW-1185">Reference proteome</keyword>
<name>A0ABP6ZWI5_9ACTN</name>
<proteinExistence type="predicted"/>
<comment type="caution">
    <text evidence="2">The sequence shown here is derived from an EMBL/GenBank/DDBJ whole genome shotgun (WGS) entry which is preliminary data.</text>
</comment>
<evidence type="ECO:0000256" key="1">
    <source>
        <dbReference type="SAM" id="MobiDB-lite"/>
    </source>
</evidence>
<sequence>MSRVRGTVRAAILGSDILSLGNGGVEEGCSGAERAEEAGIELTIVIVLKGPHGTNSILPTHDKDRVENSSRPGAPEESVPTPGTDPQVPASMGSAAIPVHTKGAPNMFSSKPREPELKGLEGWPRAVVQLHLYPRVHGRFLCTVIVACVSLAIGAQSEAFGQILEYVFGALLERFIGNEKTSSAMSFLTGLGQ</sequence>
<organism evidence="2 3">
    <name type="scientific">Kineosporia mesophila</name>
    <dbReference type="NCBI Taxonomy" id="566012"/>
    <lineage>
        <taxon>Bacteria</taxon>
        <taxon>Bacillati</taxon>
        <taxon>Actinomycetota</taxon>
        <taxon>Actinomycetes</taxon>
        <taxon>Kineosporiales</taxon>
        <taxon>Kineosporiaceae</taxon>
        <taxon>Kineosporia</taxon>
    </lineage>
</organism>
<evidence type="ECO:0000313" key="2">
    <source>
        <dbReference type="EMBL" id="GAA3621490.1"/>
    </source>
</evidence>
<accession>A0ABP6ZWI5</accession>
<dbReference type="EMBL" id="BAAAZO010000008">
    <property type="protein sequence ID" value="GAA3621490.1"/>
    <property type="molecule type" value="Genomic_DNA"/>
</dbReference>